<evidence type="ECO:0000256" key="2">
    <source>
        <dbReference type="RuleBase" id="RU363116"/>
    </source>
</evidence>
<dbReference type="Proteomes" id="UP000827721">
    <property type="component" value="Unassembled WGS sequence"/>
</dbReference>
<comment type="caution">
    <text evidence="3">The sequence shown here is derived from an EMBL/GenBank/DDBJ whole genome shotgun (WGS) entry which is preliminary data.</text>
</comment>
<sequence length="152" mass="17500">MSKCMIGSAVPFLLLVLEIIWECLLFSSSDYLIEVLTTYAFSALLLQLLRLRRPFVAYITDAMGNEVFRVRRPFWWITSSIYAEINGKYMFLSRKLAWCTDDGIFGGECMIYTWGDTGTQMQILPVDADGYFELRGAPLTFLYQNTVDLVRT</sequence>
<keyword evidence="4" id="KW-1185">Reference proteome</keyword>
<accession>A0ABQ8I494</accession>
<evidence type="ECO:0000256" key="1">
    <source>
        <dbReference type="ARBA" id="ARBA00005350"/>
    </source>
</evidence>
<protein>
    <recommendedName>
        <fullName evidence="2">Phospholipid scramblase</fullName>
    </recommendedName>
</protein>
<dbReference type="PANTHER" id="PTHR23248:SF9">
    <property type="entry name" value="PHOSPHOLIPID SCRAMBLASE"/>
    <property type="match status" value="1"/>
</dbReference>
<reference evidence="3 4" key="1">
    <citation type="submission" date="2021-02" db="EMBL/GenBank/DDBJ databases">
        <title>Plant Genome Project.</title>
        <authorList>
            <person name="Zhang R.-G."/>
        </authorList>
    </citation>
    <scope>NUCLEOTIDE SEQUENCE [LARGE SCALE GENOMIC DNA]</scope>
    <source>
        <tissue evidence="3">Leaves</tissue>
    </source>
</reference>
<proteinExistence type="inferred from homology"/>
<dbReference type="EMBL" id="JAFEMO010000004">
    <property type="protein sequence ID" value="KAH7571461.1"/>
    <property type="molecule type" value="Genomic_DNA"/>
</dbReference>
<dbReference type="PANTHER" id="PTHR23248">
    <property type="entry name" value="PHOSPHOLIPID SCRAMBLASE-RELATED"/>
    <property type="match status" value="1"/>
</dbReference>
<organism evidence="3 4">
    <name type="scientific">Xanthoceras sorbifolium</name>
    <dbReference type="NCBI Taxonomy" id="99658"/>
    <lineage>
        <taxon>Eukaryota</taxon>
        <taxon>Viridiplantae</taxon>
        <taxon>Streptophyta</taxon>
        <taxon>Embryophyta</taxon>
        <taxon>Tracheophyta</taxon>
        <taxon>Spermatophyta</taxon>
        <taxon>Magnoliopsida</taxon>
        <taxon>eudicotyledons</taxon>
        <taxon>Gunneridae</taxon>
        <taxon>Pentapetalae</taxon>
        <taxon>rosids</taxon>
        <taxon>malvids</taxon>
        <taxon>Sapindales</taxon>
        <taxon>Sapindaceae</taxon>
        <taxon>Xanthoceroideae</taxon>
        <taxon>Xanthoceras</taxon>
    </lineage>
</organism>
<dbReference type="InterPro" id="IPR005552">
    <property type="entry name" value="Scramblase"/>
</dbReference>
<evidence type="ECO:0000313" key="3">
    <source>
        <dbReference type="EMBL" id="KAH7571461.1"/>
    </source>
</evidence>
<dbReference type="Pfam" id="PF03803">
    <property type="entry name" value="Scramblase"/>
    <property type="match status" value="1"/>
</dbReference>
<evidence type="ECO:0000313" key="4">
    <source>
        <dbReference type="Proteomes" id="UP000827721"/>
    </source>
</evidence>
<gene>
    <name evidence="3" type="ORF">JRO89_XS04G0056800</name>
</gene>
<name>A0ABQ8I494_9ROSI</name>
<comment type="similarity">
    <text evidence="1 2">Belongs to the phospholipid scramblase family.</text>
</comment>